<dbReference type="SMART" id="SM00256">
    <property type="entry name" value="FBOX"/>
    <property type="match status" value="2"/>
</dbReference>
<accession>A0A074VNR3</accession>
<organism evidence="2 3">
    <name type="scientific">Aureobasidium melanogenum (strain CBS 110374)</name>
    <name type="common">Aureobasidium pullulans var. melanogenum</name>
    <dbReference type="NCBI Taxonomy" id="1043003"/>
    <lineage>
        <taxon>Eukaryota</taxon>
        <taxon>Fungi</taxon>
        <taxon>Dikarya</taxon>
        <taxon>Ascomycota</taxon>
        <taxon>Pezizomycotina</taxon>
        <taxon>Dothideomycetes</taxon>
        <taxon>Dothideomycetidae</taxon>
        <taxon>Dothideales</taxon>
        <taxon>Saccotheciaceae</taxon>
        <taxon>Aureobasidium</taxon>
    </lineage>
</organism>
<reference evidence="2 3" key="1">
    <citation type="journal article" date="2014" name="BMC Genomics">
        <title>Genome sequencing of four Aureobasidium pullulans varieties: biotechnological potential, stress tolerance, and description of new species.</title>
        <authorList>
            <person name="Gostin Ar C."/>
            <person name="Ohm R.A."/>
            <person name="Kogej T."/>
            <person name="Sonjak S."/>
            <person name="Turk M."/>
            <person name="Zajc J."/>
            <person name="Zalar P."/>
            <person name="Grube M."/>
            <person name="Sun H."/>
            <person name="Han J."/>
            <person name="Sharma A."/>
            <person name="Chiniquy J."/>
            <person name="Ngan C.Y."/>
            <person name="Lipzen A."/>
            <person name="Barry K."/>
            <person name="Grigoriev I.V."/>
            <person name="Gunde-Cimerman N."/>
        </authorList>
    </citation>
    <scope>NUCLEOTIDE SEQUENCE [LARGE SCALE GENOMIC DNA]</scope>
    <source>
        <strain evidence="2 3">CBS 110374</strain>
    </source>
</reference>
<dbReference type="InterPro" id="IPR036047">
    <property type="entry name" value="F-box-like_dom_sf"/>
</dbReference>
<dbReference type="GeneID" id="63918149"/>
<dbReference type="EMBL" id="KL584835">
    <property type="protein sequence ID" value="KEQ62113.1"/>
    <property type="molecule type" value="Genomic_DNA"/>
</dbReference>
<proteinExistence type="predicted"/>
<dbReference type="AlphaFoldDB" id="A0A074VNR3"/>
<dbReference type="InterPro" id="IPR001810">
    <property type="entry name" value="F-box_dom"/>
</dbReference>
<protein>
    <recommendedName>
        <fullName evidence="1">F-box domain-containing protein</fullName>
    </recommendedName>
</protein>
<feature type="domain" description="F-box" evidence="1">
    <location>
        <begin position="8"/>
        <end position="53"/>
    </location>
</feature>
<dbReference type="HOGENOM" id="CLU_353003_0_0_1"/>
<evidence type="ECO:0000313" key="3">
    <source>
        <dbReference type="Proteomes" id="UP000030672"/>
    </source>
</evidence>
<sequence>MDASPPTAFRIKDLPPEIFKLVLENLEKSALVATRSTCKQFKEETDDRFYITFLAEIESNLTQRKLESLLWLSQQSRPARHVKSLLFSIDDDYTARPHHRLINRIINNLGLFSSSVTLGVASQQWNHPAFLAHCTDMADFLTFYLVPLRDVVNVGTWKIVVRTHDLSRADWSLEDCFGEIGDFMDCVVDGDVTLAQDTALEIHDGAGDPVRHVQVTNHATRHATLKNFMCETLDNNNRTCSLDDAGFTDSWKPKTLTIKDSVFLQGTLRRSVNKNPILRHLILENVCIRRWFDQSQYVIEPADWIETLQMLQLGHLESCRLVNLRDGNDDFFVEGVWEFTATPYCSAQICQTVCSLLMMSESKELAALTVSSSYPVAAMEHYSRAARMARSSSANRSQDGPGGGIFAYLNSRRTPEVAQMALKLGPDSSLVSLPTELLEMIIALVAEDEKSLPSVRLVCKLFKNLSKDYFHCAFLTHLHVAPTRRAFGRLLSTARNPELSTSVQAITVLYDNENFADSGALCSGMHERGKVDFFLETLEYFHRIGKEVDLNVTVANPPLDAGSSVIRILYRVLGYVLYGYPVYGPPGVRTITMHIDDTSSAAYPILTDPSEARELAVCYSAAFQDIWVRMAEIQALLEVKVRFSKKGEETQPPRELIIQHKEGFMHIGMYNLATWHFDIMGRMTIFSEIYLLDIQNCALDIRRVWDWFHEHARMQHLVLRNVSVHDISRLYNPPRLSARPMEWNEFMNELAGSTNLQSFWAEHLIDHDGSILYTEPWHIQATPNASVSDGIWTQWP</sequence>
<evidence type="ECO:0000259" key="1">
    <source>
        <dbReference type="PROSITE" id="PS50181"/>
    </source>
</evidence>
<dbReference type="Pfam" id="PF00646">
    <property type="entry name" value="F-box"/>
    <property type="match status" value="1"/>
</dbReference>
<name>A0A074VNR3_AURM1</name>
<dbReference type="RefSeq" id="XP_040879136.1">
    <property type="nucleotide sequence ID" value="XM_041024776.1"/>
</dbReference>
<dbReference type="Proteomes" id="UP000030672">
    <property type="component" value="Unassembled WGS sequence"/>
</dbReference>
<dbReference type="PROSITE" id="PS50181">
    <property type="entry name" value="FBOX"/>
    <property type="match status" value="1"/>
</dbReference>
<evidence type="ECO:0000313" key="2">
    <source>
        <dbReference type="EMBL" id="KEQ62113.1"/>
    </source>
</evidence>
<keyword evidence="3" id="KW-1185">Reference proteome</keyword>
<dbReference type="SUPFAM" id="SSF81383">
    <property type="entry name" value="F-box domain"/>
    <property type="match status" value="2"/>
</dbReference>
<gene>
    <name evidence="2" type="ORF">M437DRAFT_66555</name>
</gene>